<feature type="domain" description="FAD dependent oxidoreductase" evidence="9">
    <location>
        <begin position="3"/>
        <end position="353"/>
    </location>
</feature>
<dbReference type="Gene3D" id="3.30.9.10">
    <property type="entry name" value="D-Amino Acid Oxidase, subunit A, domain 2"/>
    <property type="match status" value="1"/>
</dbReference>
<dbReference type="SUPFAM" id="SSF51905">
    <property type="entry name" value="FAD/NAD(P)-binding domain"/>
    <property type="match status" value="1"/>
</dbReference>
<evidence type="ECO:0000313" key="11">
    <source>
        <dbReference type="Proteomes" id="UP000034444"/>
    </source>
</evidence>
<dbReference type="RefSeq" id="WP_046551496.1">
    <property type="nucleotide sequence ID" value="NZ_CP011308.1"/>
</dbReference>
<dbReference type="InterPro" id="IPR036188">
    <property type="entry name" value="FAD/NAD-bd_sf"/>
</dbReference>
<organism evidence="10 11">
    <name type="scientific">Sulfurovum lithotrophicum</name>
    <dbReference type="NCBI Taxonomy" id="206403"/>
    <lineage>
        <taxon>Bacteria</taxon>
        <taxon>Pseudomonadati</taxon>
        <taxon>Campylobacterota</taxon>
        <taxon>Epsilonproteobacteria</taxon>
        <taxon>Campylobacterales</taxon>
        <taxon>Sulfurovaceae</taxon>
        <taxon>Sulfurovum</taxon>
    </lineage>
</organism>
<comment type="cofactor">
    <cofactor evidence="1">
        <name>FAD</name>
        <dbReference type="ChEBI" id="CHEBI:57692"/>
    </cofactor>
</comment>
<name>A0A7U4M217_9BACT</name>
<keyword evidence="4" id="KW-0274">FAD</keyword>
<comment type="catalytic activity">
    <reaction evidence="8">
        <text>a D-alpha-amino acid + O2 + H2O = a 2-oxocarboxylate + H2O2 + NH4(+)</text>
        <dbReference type="Rhea" id="RHEA:21816"/>
        <dbReference type="ChEBI" id="CHEBI:15377"/>
        <dbReference type="ChEBI" id="CHEBI:15379"/>
        <dbReference type="ChEBI" id="CHEBI:16240"/>
        <dbReference type="ChEBI" id="CHEBI:28938"/>
        <dbReference type="ChEBI" id="CHEBI:35179"/>
        <dbReference type="ChEBI" id="CHEBI:59871"/>
        <dbReference type="EC" id="1.4.3.3"/>
    </reaction>
    <physiologicalReaction direction="left-to-right" evidence="8">
        <dbReference type="Rhea" id="RHEA:21817"/>
    </physiologicalReaction>
</comment>
<dbReference type="Gene3D" id="3.50.50.60">
    <property type="entry name" value="FAD/NAD(P)-binding domain"/>
    <property type="match status" value="1"/>
</dbReference>
<dbReference type="EC" id="1.4.3.3" evidence="6"/>
<evidence type="ECO:0000256" key="8">
    <source>
        <dbReference type="ARBA" id="ARBA00049547"/>
    </source>
</evidence>
<dbReference type="Proteomes" id="UP000034444">
    <property type="component" value="Chromosome"/>
</dbReference>
<proteinExistence type="inferred from homology"/>
<dbReference type="GO" id="GO:0003884">
    <property type="term" value="F:D-amino-acid oxidase activity"/>
    <property type="evidence" value="ECO:0007669"/>
    <property type="project" value="UniProtKB-EC"/>
</dbReference>
<evidence type="ECO:0000256" key="3">
    <source>
        <dbReference type="ARBA" id="ARBA00022630"/>
    </source>
</evidence>
<dbReference type="KEGG" id="slh:YH65_08515"/>
<reference evidence="10 11" key="1">
    <citation type="submission" date="2015-04" db="EMBL/GenBank/DDBJ databases">
        <title>Complete genome sequence of Sulfurovum lithotrophicum ATCC BAA-797T.</title>
        <authorList>
            <person name="Ahn J."/>
            <person name="Park G."/>
            <person name="Jeon W."/>
            <person name="Jang Y."/>
            <person name="Jang M."/>
            <person name="Lee H."/>
            <person name="Lee H."/>
        </authorList>
    </citation>
    <scope>NUCLEOTIDE SEQUENCE [LARGE SCALE GENOMIC DNA]</scope>
    <source>
        <strain evidence="11">ATCC BAA-797 / 42BKT</strain>
    </source>
</reference>
<evidence type="ECO:0000313" key="10">
    <source>
        <dbReference type="EMBL" id="AKF25420.1"/>
    </source>
</evidence>
<dbReference type="Pfam" id="PF01266">
    <property type="entry name" value="DAO"/>
    <property type="match status" value="1"/>
</dbReference>
<dbReference type="InterPro" id="IPR006076">
    <property type="entry name" value="FAD-dep_OxRdtase"/>
</dbReference>
<evidence type="ECO:0000256" key="5">
    <source>
        <dbReference type="ARBA" id="ARBA00023002"/>
    </source>
</evidence>
<comment type="similarity">
    <text evidence="2">Belongs to the DAMOX/DASOX family.</text>
</comment>
<evidence type="ECO:0000256" key="1">
    <source>
        <dbReference type="ARBA" id="ARBA00001974"/>
    </source>
</evidence>
<evidence type="ECO:0000256" key="6">
    <source>
        <dbReference type="ARBA" id="ARBA00039101"/>
    </source>
</evidence>
<evidence type="ECO:0000256" key="2">
    <source>
        <dbReference type="ARBA" id="ARBA00006730"/>
    </source>
</evidence>
<dbReference type="SUPFAM" id="SSF54373">
    <property type="entry name" value="FAD-linked reductases, C-terminal domain"/>
    <property type="match status" value="1"/>
</dbReference>
<dbReference type="AlphaFoldDB" id="A0A7U4M217"/>
<keyword evidence="3" id="KW-0285">Flavoprotein</keyword>
<keyword evidence="5" id="KW-0560">Oxidoreductase</keyword>
<dbReference type="PANTHER" id="PTHR11530:SF11">
    <property type="entry name" value="D-ASPARTATE OXIDASE"/>
    <property type="match status" value="1"/>
</dbReference>
<dbReference type="GO" id="GO:0071949">
    <property type="term" value="F:FAD binding"/>
    <property type="evidence" value="ECO:0007669"/>
    <property type="project" value="InterPro"/>
</dbReference>
<dbReference type="OrthoDB" id="9790035at2"/>
<evidence type="ECO:0000256" key="7">
    <source>
        <dbReference type="ARBA" id="ARBA00039751"/>
    </source>
</evidence>
<dbReference type="InterPro" id="IPR023209">
    <property type="entry name" value="DAO"/>
</dbReference>
<sequence>MNIAIAGAGLVGRVVALNLLRSGNHTITFFDKDSKEGVTAAGFTAAGMLAPYAELETAESVIFDLGHRSIDLWPDLLRQIGLFDGYQQKGTVITAHGQDMGELEHFIGMLQRKVNTADNIDLLDAGKMTVLEPDLYTHQKGFYIPDEGLVDAQRFMAFSVNYFDRYENVSFREYTPVEKIEAGLVHTKEGVEAFDWVFDTRGLGAKEHFDDLRGVRGEVMWVEANDIDISRPTRLMHPRYKLYIVPRGNGCEGIDLEYCKDCKLSQTVGYKRYLIGATEIESEDSSPISVRSSMELLSALYTLHPSFGEARVVNTETNCRPAFKDNLPRIENEKGLTRINGLYRHGYLLAPAVVEKALKEGMLLNEHGMKESA</sequence>
<reference evidence="11" key="2">
    <citation type="journal article" date="2017" name="Stand. Genomic Sci.">
        <title>Complete genome sequence of the sulfur-oxidizing chemolithoautotrophic Sulfurovum lithotrophicum 42BKTT.</title>
        <authorList>
            <person name="Jeon W."/>
            <person name="Priscilla L."/>
            <person name="Park G."/>
            <person name="Lee H."/>
            <person name="Lee N."/>
            <person name="Lee D."/>
            <person name="Kwon H."/>
            <person name="Ahn I."/>
            <person name="Lee C."/>
            <person name="Lee H."/>
            <person name="Ahn J."/>
        </authorList>
    </citation>
    <scope>NUCLEOTIDE SEQUENCE [LARGE SCALE GENOMIC DNA]</scope>
    <source>
        <strain evidence="11">ATCC BAA-797 / 42BKT</strain>
    </source>
</reference>
<dbReference type="EMBL" id="CP011308">
    <property type="protein sequence ID" value="AKF25420.1"/>
    <property type="molecule type" value="Genomic_DNA"/>
</dbReference>
<keyword evidence="11" id="KW-1185">Reference proteome</keyword>
<dbReference type="PANTHER" id="PTHR11530">
    <property type="entry name" value="D-AMINO ACID OXIDASE"/>
    <property type="match status" value="1"/>
</dbReference>
<gene>
    <name evidence="10" type="ORF">YH65_08515</name>
</gene>
<evidence type="ECO:0000259" key="9">
    <source>
        <dbReference type="Pfam" id="PF01266"/>
    </source>
</evidence>
<evidence type="ECO:0000256" key="4">
    <source>
        <dbReference type="ARBA" id="ARBA00022827"/>
    </source>
</evidence>
<protein>
    <recommendedName>
        <fullName evidence="7">D-amino-acid oxidase</fullName>
        <ecNumber evidence="6">1.4.3.3</ecNumber>
    </recommendedName>
</protein>
<dbReference type="GO" id="GO:0046416">
    <property type="term" value="P:D-amino acid metabolic process"/>
    <property type="evidence" value="ECO:0007669"/>
    <property type="project" value="InterPro"/>
</dbReference>
<accession>A0A7U4M217</accession>